<keyword evidence="3" id="KW-1185">Reference proteome</keyword>
<protein>
    <recommendedName>
        <fullName evidence="4">DUF4129 domain-containing protein</fullName>
    </recommendedName>
</protein>
<feature type="transmembrane region" description="Helical" evidence="1">
    <location>
        <begin position="335"/>
        <end position="355"/>
    </location>
</feature>
<feature type="transmembrane region" description="Helical" evidence="1">
    <location>
        <begin position="146"/>
        <end position="162"/>
    </location>
</feature>
<keyword evidence="1" id="KW-1133">Transmembrane helix</keyword>
<evidence type="ECO:0008006" key="4">
    <source>
        <dbReference type="Google" id="ProtNLM"/>
    </source>
</evidence>
<evidence type="ECO:0000256" key="1">
    <source>
        <dbReference type="SAM" id="Phobius"/>
    </source>
</evidence>
<feature type="transmembrane region" description="Helical" evidence="1">
    <location>
        <begin position="100"/>
        <end position="125"/>
    </location>
</feature>
<evidence type="ECO:0000313" key="2">
    <source>
        <dbReference type="EMBL" id="AFG35136.1"/>
    </source>
</evidence>
<dbReference type="eggNOG" id="ENOG50341Z9">
    <property type="taxonomic scope" value="Bacteria"/>
</dbReference>
<feature type="transmembrane region" description="Helical" evidence="1">
    <location>
        <begin position="75"/>
        <end position="94"/>
    </location>
</feature>
<dbReference type="OrthoDB" id="44239at2"/>
<feature type="transmembrane region" description="Helical" evidence="1">
    <location>
        <begin position="14"/>
        <end position="32"/>
    </location>
</feature>
<feature type="transmembrane region" description="Helical" evidence="1">
    <location>
        <begin position="262"/>
        <end position="287"/>
    </location>
</feature>
<dbReference type="KEGG" id="fpe:Ferpe_1028"/>
<dbReference type="STRING" id="771875.Ferpe_1028"/>
<sequence length="483" mass="56212">MEQYRKINETLRRIMLLFSIMFSLIVPSAGVAKNLHFWVFTILLLTYILSQSIIISRILLFFSTLYALSFFRVDSLKYLLVVVLFALSIGKYFQNKWLTLALYLSALAFFNHYLTPFFVFLFVVLNFSDTPEFKALFENKAKVKKMILLSSLFVIFLSLPLPDVRFNIVKVVESQERPAKTSTQQKVERYSIPEEVVQNRSSQTLETDITKNPELIEKIENLSRERLFKLLETLSMLVVTTVLLYILAVIRRAPYEQRRTIISSFWVTIAILLFFLFVFAPTISGVISNLRTQRTLESEFSTRSAFNQTNPATTVITQEKSVVTNASSNNTTDHILFIFQLLSTAAGLFAVFFLGKMYYDFLTQKTDQEDNKVTESEPTQSPVYQTNLSYKEILDLSGVEFVHHAYHYVRQNVFKGFDHLTPYELFERFNIPELEGITAKYVEVEYAFKSEVMQKDIEKLKNDFVTIIENKERLLELIFMQNT</sequence>
<dbReference type="HOGENOM" id="CLU_558663_0_0_0"/>
<proteinExistence type="predicted"/>
<dbReference type="AlphaFoldDB" id="H9UC93"/>
<name>H9UC93_FERPD</name>
<dbReference type="PATRIC" id="fig|771875.3.peg.1053"/>
<gene>
    <name evidence="2" type="ordered locus">Ferpe_1028</name>
</gene>
<keyword evidence="1" id="KW-0472">Membrane</keyword>
<keyword evidence="1" id="KW-0812">Transmembrane</keyword>
<dbReference type="Proteomes" id="UP000007384">
    <property type="component" value="Chromosome"/>
</dbReference>
<accession>H9UC93</accession>
<feature type="transmembrane region" description="Helical" evidence="1">
    <location>
        <begin position="38"/>
        <end position="68"/>
    </location>
</feature>
<dbReference type="EMBL" id="CP003260">
    <property type="protein sequence ID" value="AFG35136.1"/>
    <property type="molecule type" value="Genomic_DNA"/>
</dbReference>
<evidence type="ECO:0000313" key="3">
    <source>
        <dbReference type="Proteomes" id="UP000007384"/>
    </source>
</evidence>
<organism evidence="2 3">
    <name type="scientific">Fervidobacterium pennivorans (strain DSM 9078 / Ven5)</name>
    <dbReference type="NCBI Taxonomy" id="771875"/>
    <lineage>
        <taxon>Bacteria</taxon>
        <taxon>Thermotogati</taxon>
        <taxon>Thermotogota</taxon>
        <taxon>Thermotogae</taxon>
        <taxon>Thermotogales</taxon>
        <taxon>Fervidobacteriaceae</taxon>
        <taxon>Fervidobacterium</taxon>
    </lineage>
</organism>
<dbReference type="RefSeq" id="WP_014451577.1">
    <property type="nucleotide sequence ID" value="NC_017095.1"/>
</dbReference>
<reference evidence="2" key="1">
    <citation type="submission" date="2012-03" db="EMBL/GenBank/DDBJ databases">
        <title>Complete sequence of Fervidobacterium pennivorans DSM 9078.</title>
        <authorList>
            <consortium name="US DOE Joint Genome Institute"/>
            <person name="Lucas S."/>
            <person name="Han J."/>
            <person name="Lapidus A."/>
            <person name="Cheng J.-F."/>
            <person name="Goodwin L."/>
            <person name="Pitluck S."/>
            <person name="Peters L."/>
            <person name="Ovchinnikova G."/>
            <person name="Lu M."/>
            <person name="Detter J.C."/>
            <person name="Han C."/>
            <person name="Tapia R."/>
            <person name="Land M."/>
            <person name="Hauser L."/>
            <person name="Kyrpides N."/>
            <person name="Ivanova N."/>
            <person name="Pagani I."/>
            <person name="Noll K.M."/>
            <person name="Woyke T."/>
        </authorList>
    </citation>
    <scope>NUCLEOTIDE SEQUENCE</scope>
    <source>
        <strain evidence="2">DSM 9078</strain>
    </source>
</reference>
<feature type="transmembrane region" description="Helical" evidence="1">
    <location>
        <begin position="230"/>
        <end position="250"/>
    </location>
</feature>